<name>A0A225VNH6_9STRA</name>
<accession>A0A225VNH6</accession>
<gene>
    <name evidence="1" type="ORF">PHMEG_00021140</name>
</gene>
<sequence>MLYPAGGRDTVCEHPILYTWMGSHIQVAFRTRSAVCGTVVTVAIESAALALVAPPINGSPTTWLDPTLLYAQLPHGYEGFVVSFDSSTKTAKNGGYDSDRCNCLSRPNYGEYGWVQWHERWGGLELWSMMLKA</sequence>
<dbReference type="EMBL" id="NBNE01003901">
    <property type="protein sequence ID" value="OWZ06579.1"/>
    <property type="molecule type" value="Genomic_DNA"/>
</dbReference>
<organism evidence="1 2">
    <name type="scientific">Phytophthora megakarya</name>
    <dbReference type="NCBI Taxonomy" id="4795"/>
    <lineage>
        <taxon>Eukaryota</taxon>
        <taxon>Sar</taxon>
        <taxon>Stramenopiles</taxon>
        <taxon>Oomycota</taxon>
        <taxon>Peronosporomycetes</taxon>
        <taxon>Peronosporales</taxon>
        <taxon>Peronosporaceae</taxon>
        <taxon>Phytophthora</taxon>
    </lineage>
</organism>
<comment type="caution">
    <text evidence="1">The sequence shown here is derived from an EMBL/GenBank/DDBJ whole genome shotgun (WGS) entry which is preliminary data.</text>
</comment>
<dbReference type="Proteomes" id="UP000198211">
    <property type="component" value="Unassembled WGS sequence"/>
</dbReference>
<protein>
    <submittedName>
        <fullName evidence="1">Uncharacterized protein</fullName>
    </submittedName>
</protein>
<proteinExistence type="predicted"/>
<dbReference type="AlphaFoldDB" id="A0A225VNH6"/>
<dbReference type="OrthoDB" id="126184at2759"/>
<reference evidence="2" key="1">
    <citation type="submission" date="2017-03" db="EMBL/GenBank/DDBJ databases">
        <title>Phytopthora megakarya and P. palmivora, two closely related causual agents of cacao black pod achieved similar genome size and gene model numbers by different mechanisms.</title>
        <authorList>
            <person name="Ali S."/>
            <person name="Shao J."/>
            <person name="Larry D.J."/>
            <person name="Kronmiller B."/>
            <person name="Shen D."/>
            <person name="Strem M.D."/>
            <person name="Melnick R.L."/>
            <person name="Guiltinan M.J."/>
            <person name="Tyler B.M."/>
            <person name="Meinhardt L.W."/>
            <person name="Bailey B.A."/>
        </authorList>
    </citation>
    <scope>NUCLEOTIDE SEQUENCE [LARGE SCALE GENOMIC DNA]</scope>
    <source>
        <strain evidence="2">zdho120</strain>
    </source>
</reference>
<keyword evidence="2" id="KW-1185">Reference proteome</keyword>
<evidence type="ECO:0000313" key="1">
    <source>
        <dbReference type="EMBL" id="OWZ06579.1"/>
    </source>
</evidence>
<evidence type="ECO:0000313" key="2">
    <source>
        <dbReference type="Proteomes" id="UP000198211"/>
    </source>
</evidence>